<evidence type="ECO:0000259" key="3">
    <source>
        <dbReference type="PROSITE" id="PS50126"/>
    </source>
</evidence>
<reference evidence="4 5" key="1">
    <citation type="journal article" date="2016" name="Nat. Commun.">
        <title>Thousands of microbial genomes shed light on interconnected biogeochemical processes in an aquifer system.</title>
        <authorList>
            <person name="Anantharaman K."/>
            <person name="Brown C.T."/>
            <person name="Hug L.A."/>
            <person name="Sharon I."/>
            <person name="Castelle C.J."/>
            <person name="Probst A.J."/>
            <person name="Thomas B.C."/>
            <person name="Singh A."/>
            <person name="Wilkins M.J."/>
            <person name="Karaoz U."/>
            <person name="Brodie E.L."/>
            <person name="Williams K.H."/>
            <person name="Hubbard S.S."/>
            <person name="Banfield J.F."/>
        </authorList>
    </citation>
    <scope>NUCLEOTIDE SEQUENCE [LARGE SCALE GENOMIC DNA]</scope>
</reference>
<dbReference type="InterPro" id="IPR012340">
    <property type="entry name" value="NA-bd_OB-fold"/>
</dbReference>
<evidence type="ECO:0000313" key="5">
    <source>
        <dbReference type="Proteomes" id="UP000177097"/>
    </source>
</evidence>
<dbReference type="InterPro" id="IPR003029">
    <property type="entry name" value="S1_domain"/>
</dbReference>
<feature type="region of interest" description="Disordered" evidence="2">
    <location>
        <begin position="355"/>
        <end position="396"/>
    </location>
</feature>
<feature type="domain" description="S1 motif" evidence="3">
    <location>
        <begin position="197"/>
        <end position="271"/>
    </location>
</feature>
<comment type="caution">
    <text evidence="4">The sequence shown here is derived from an EMBL/GenBank/DDBJ whole genome shotgun (WGS) entry which is preliminary data.</text>
</comment>
<dbReference type="STRING" id="1802389.A3C17_00630"/>
<evidence type="ECO:0000313" key="4">
    <source>
        <dbReference type="EMBL" id="OGL71036.1"/>
    </source>
</evidence>
<protein>
    <recommendedName>
        <fullName evidence="3">S1 motif domain-containing protein</fullName>
    </recommendedName>
</protein>
<evidence type="ECO:0000256" key="2">
    <source>
        <dbReference type="SAM" id="MobiDB-lite"/>
    </source>
</evidence>
<feature type="domain" description="S1 motif" evidence="3">
    <location>
        <begin position="288"/>
        <end position="357"/>
    </location>
</feature>
<proteinExistence type="predicted"/>
<dbReference type="GO" id="GO:0003676">
    <property type="term" value="F:nucleic acid binding"/>
    <property type="evidence" value="ECO:0007669"/>
    <property type="project" value="InterPro"/>
</dbReference>
<dbReference type="PRINTS" id="PR00681">
    <property type="entry name" value="RIBOSOMALS1"/>
</dbReference>
<sequence length="396" mass="43368">MDELLEHGGFANVPDVGDTIKGTVVSASRREVRIDIDGLTVGIVRGRELFAESEKYSSLKPGDTVEATVIDLENENGEMELSFKYAGESKAWDSMRELFTNGQTISAKILDANKGGLIVKAEFLGGFLPVSQLAPEHYPRVSGGAKARILEKLKDYVGQTFRVKVIDVHEDENKLIVSEKAVWEEEQQTVIAQYNVGDHIEGIVTAVADFGAFVKFPLEAADEASYLEGLVHISEIAWQRIDHPKDFVKVGDQVKAEIIGLEGSKIFLSMKKLIANPWEHVAKQYTVGDKVEGKILKINPFGFFVELNKDIHGLAHISELSDKPVRDLNAIGKAGEVKTFTIVSIEPEKHRLGLSLKSSAGKATQATETPMIKPMPTDTAPTESDAPSETPSETKV</sequence>
<dbReference type="PROSITE" id="PS50126">
    <property type="entry name" value="S1"/>
    <property type="match status" value="4"/>
</dbReference>
<dbReference type="InterPro" id="IPR035104">
    <property type="entry name" value="Ribosomal_protein_S1-like"/>
</dbReference>
<comment type="function">
    <text evidence="1">Binds mRNA; thus facilitating recognition of the initiation point. It is needed to translate mRNA with a short Shine-Dalgarno (SD) purine-rich sequence.</text>
</comment>
<dbReference type="PANTHER" id="PTHR47559:SF1">
    <property type="entry name" value="OS03G0844900 PROTEIN"/>
    <property type="match status" value="1"/>
</dbReference>
<dbReference type="Proteomes" id="UP000177097">
    <property type="component" value="Unassembled WGS sequence"/>
</dbReference>
<feature type="domain" description="S1 motif" evidence="3">
    <location>
        <begin position="17"/>
        <end position="84"/>
    </location>
</feature>
<dbReference type="AlphaFoldDB" id="A0A1F7TYM8"/>
<feature type="compositionally biased region" description="Polar residues" evidence="2">
    <location>
        <begin position="356"/>
        <end position="368"/>
    </location>
</feature>
<organism evidence="4 5">
    <name type="scientific">Candidatus Uhrbacteria bacterium RIFCSPHIGHO2_02_FULL_53_13</name>
    <dbReference type="NCBI Taxonomy" id="1802389"/>
    <lineage>
        <taxon>Bacteria</taxon>
        <taxon>Candidatus Uhriibacteriota</taxon>
    </lineage>
</organism>
<feature type="domain" description="S1 motif" evidence="3">
    <location>
        <begin position="102"/>
        <end position="180"/>
    </location>
</feature>
<gene>
    <name evidence="4" type="ORF">A3C17_00630</name>
</gene>
<dbReference type="FunFam" id="2.40.50.140:FF:000103">
    <property type="entry name" value="protein RRP5 homolog"/>
    <property type="match status" value="1"/>
</dbReference>
<dbReference type="Pfam" id="PF00575">
    <property type="entry name" value="S1"/>
    <property type="match status" value="4"/>
</dbReference>
<accession>A0A1F7TYM8</accession>
<dbReference type="CDD" id="cd04465">
    <property type="entry name" value="S1_RPS1_repeat_ec2_hs2"/>
    <property type="match status" value="1"/>
</dbReference>
<dbReference type="InterPro" id="IPR052757">
    <property type="entry name" value="Ribosomal_protein_S1"/>
</dbReference>
<dbReference type="EMBL" id="MGDX01000018">
    <property type="protein sequence ID" value="OGL71036.1"/>
    <property type="molecule type" value="Genomic_DNA"/>
</dbReference>
<name>A0A1F7TYM8_9BACT</name>
<dbReference type="Gene3D" id="2.40.50.140">
    <property type="entry name" value="Nucleic acid-binding proteins"/>
    <property type="match status" value="4"/>
</dbReference>
<evidence type="ECO:0000256" key="1">
    <source>
        <dbReference type="ARBA" id="ARBA00025604"/>
    </source>
</evidence>
<dbReference type="PANTHER" id="PTHR47559">
    <property type="entry name" value="OS03G0844900 PROTEIN"/>
    <property type="match status" value="1"/>
</dbReference>
<feature type="compositionally biased region" description="Polar residues" evidence="2">
    <location>
        <begin position="379"/>
        <end position="396"/>
    </location>
</feature>
<dbReference type="SMART" id="SM00316">
    <property type="entry name" value="S1"/>
    <property type="match status" value="4"/>
</dbReference>
<dbReference type="SUPFAM" id="SSF50249">
    <property type="entry name" value="Nucleic acid-binding proteins"/>
    <property type="match status" value="4"/>
</dbReference>